<feature type="region of interest" description="Disordered" evidence="1">
    <location>
        <begin position="77"/>
        <end position="98"/>
    </location>
</feature>
<dbReference type="AlphaFoldDB" id="A0AAU7CE61"/>
<dbReference type="EMBL" id="CP155447">
    <property type="protein sequence ID" value="XBH03279.1"/>
    <property type="molecule type" value="Genomic_DNA"/>
</dbReference>
<proteinExistence type="predicted"/>
<evidence type="ECO:0000313" key="2">
    <source>
        <dbReference type="EMBL" id="XBH03279.1"/>
    </source>
</evidence>
<protein>
    <recommendedName>
        <fullName evidence="3">AsmA-like C-terminal domain-containing protein</fullName>
    </recommendedName>
</protein>
<reference evidence="2" key="1">
    <citation type="submission" date="2024-05" db="EMBL/GenBank/DDBJ databases">
        <title>Planctomycetes of the genus Singulisphaera possess chitinolytic capabilities.</title>
        <authorList>
            <person name="Ivanova A."/>
        </authorList>
    </citation>
    <scope>NUCLEOTIDE SEQUENCE</scope>
    <source>
        <strain evidence="2">Ch08T</strain>
    </source>
</reference>
<name>A0AAU7CE61_9BACT</name>
<sequence>MRFSWFGQQEMRGVVLRDKQGKALVTIPRLSLKRSLPSLATGNPVGGLLVLDGAKIDIERRADGSIDLVDALDSLLKEDPNKPAPKEPAPKSAKPGRPWDAISVKLINGSLSVRAPELPEPIRARRFELSAKMPAVKGPVTWQVVLANPSEKDDSTLEISGELDHRAPNSGIPPLTAKLVARHWPWSVDSGGVTMRGRLNGTYSTVRKTEQWSFSGQGEVLGLEATGTALAGDRLQLDRVGGNYEIAETGGAWDVRQLDLASPLGSLKATAKLTTGSQSVSTKIQGQLDLAALARQLPHVLHVREGLSVEKGLARLDIEIADAEKGPGRKLVAEARVSDLEARDKGQLIAIRDPASLSVHILQRPDNIKVEQFAVKTAFLDATGAGDLESGVKVSATVDLEGLKNQLRDLIDFGTLDMSGKGRIAFDFRRPEKQRYTSRLAAEFLALRVVGLTAEPIARKAVRLDLGATGPLADSAIPNSWNVAQFALKSDDLTASTKLSTTTTDGAFQIDELRLALVPLPQNPPPAAVLDPVRLAVKGRFDSTTGTLELQSLPDALKPEPVAIGEEGLKIIGLNRGGALHVEGTLTGDLARIDRSYAWWSGGAAMDLAGAFSLKSGINITPEGAITASTTFQSPDLSMAGSEGSPRRILAPAVLAMHTQSSPSFDQIEIVNMAMAIRHASIHAKGNLNTKGDRRFADFAGTLDPNWAVLDPLVAESIEPKAKVRGEARPFMIRGPLTAEGSGSVLQELEAELGFDRFEAIAFGLKVAPTPIVLHWSGGVGTIDPIETTINNGPTILKPSLDVDKAGTVTFRLAPGSEIKGAEINDDVSRSLLAYIAPMLHDATRVTGKASVTISKADYPINGDDSTHSTLIGRVEFQDVNFAPGPFAGELITLTGQKGASGLRLDQPIELAIADGRVNQRGLSIPVGRDAKLEFEGSVGFDQTIAMRAKVPITQGMLGNSAEAKELLEGLKVGLPIGGTLSHPTIDRRGMKVGLRDAGKSVLKRGASDLLNNLVKPPRSNDQRNPRLR</sequence>
<evidence type="ECO:0000256" key="1">
    <source>
        <dbReference type="SAM" id="MobiDB-lite"/>
    </source>
</evidence>
<feature type="compositionally biased region" description="Basic and acidic residues" evidence="1">
    <location>
        <begin position="1019"/>
        <end position="1029"/>
    </location>
</feature>
<dbReference type="RefSeq" id="WP_406696016.1">
    <property type="nucleotide sequence ID" value="NZ_CP155447.1"/>
</dbReference>
<accession>A0AAU7CE61</accession>
<organism evidence="2">
    <name type="scientific">Singulisphaera sp. Ch08</name>
    <dbReference type="NCBI Taxonomy" id="3120278"/>
    <lineage>
        <taxon>Bacteria</taxon>
        <taxon>Pseudomonadati</taxon>
        <taxon>Planctomycetota</taxon>
        <taxon>Planctomycetia</taxon>
        <taxon>Isosphaerales</taxon>
        <taxon>Isosphaeraceae</taxon>
        <taxon>Singulisphaera</taxon>
    </lineage>
</organism>
<feature type="compositionally biased region" description="Basic and acidic residues" evidence="1">
    <location>
        <begin position="77"/>
        <end position="89"/>
    </location>
</feature>
<evidence type="ECO:0008006" key="3">
    <source>
        <dbReference type="Google" id="ProtNLM"/>
    </source>
</evidence>
<feature type="region of interest" description="Disordered" evidence="1">
    <location>
        <begin position="1009"/>
        <end position="1029"/>
    </location>
</feature>
<gene>
    <name evidence="2" type="ORF">V5E97_33970</name>
</gene>